<proteinExistence type="inferred from homology"/>
<evidence type="ECO:0000259" key="9">
    <source>
        <dbReference type="Pfam" id="PF13839"/>
    </source>
</evidence>
<evidence type="ECO:0000256" key="3">
    <source>
        <dbReference type="ARBA" id="ARBA00022692"/>
    </source>
</evidence>
<dbReference type="OrthoDB" id="630188at2759"/>
<accession>A0A9D4UX78</accession>
<evidence type="ECO:0008006" key="13">
    <source>
        <dbReference type="Google" id="ProtNLM"/>
    </source>
</evidence>
<dbReference type="InterPro" id="IPR029962">
    <property type="entry name" value="TBL"/>
</dbReference>
<sequence length="436" mass="48953">MVFLGPASSWSSDALSSGFPMMAMKKGCSVVMLCMAAIALITFGLGIMSVSFPASSVSLQPSSTVSTVRSNILINVLPSLRECDLWKGRWVKDKKMKPLYANNSCPVLTATQNCEGNGRPDKKYVKWRWQPQGCDLPRFDADLFFRLLRGKKLAFIGDSVARNHMESLMCILWQTEVPENKGSRRMQRWYFRSHQVTVIRIWSAWLVNITNEAYAFAPANLTKLHLEQADHAFMDFLASLDVLVVSAGHWFAKRTAFVLDGRIVGGQLWSHKRLPSRSMQNPAALAIALSTALLAITSHPHYKGLTILRTYSPDHYEGGAWNTGGSCTGKTRPLTDSQLVANAYTDLMRQHQLNAFFSAQRNITNQSKLRLLDITPVFAYRADGHPGPYRSRDPNKVIKRGPHGEPPPQDCLHWCMPGPIDIWNDFLLQILQKEMS</sequence>
<evidence type="ECO:0000256" key="5">
    <source>
        <dbReference type="ARBA" id="ARBA00022989"/>
    </source>
</evidence>
<reference evidence="11" key="1">
    <citation type="submission" date="2021-01" db="EMBL/GenBank/DDBJ databases">
        <title>Adiantum capillus-veneris genome.</title>
        <authorList>
            <person name="Fang Y."/>
            <person name="Liao Q."/>
        </authorList>
    </citation>
    <scope>NUCLEOTIDE SEQUENCE</scope>
    <source>
        <strain evidence="11">H3</strain>
        <tissue evidence="11">Leaf</tissue>
    </source>
</reference>
<comment type="subcellular location">
    <subcellularLocation>
        <location evidence="1">Membrane</location>
        <topology evidence="1">Single-pass membrane protein</topology>
    </subcellularLocation>
</comment>
<keyword evidence="3 8" id="KW-0812">Transmembrane</keyword>
<evidence type="ECO:0000256" key="8">
    <source>
        <dbReference type="SAM" id="Phobius"/>
    </source>
</evidence>
<dbReference type="GO" id="GO:0016413">
    <property type="term" value="F:O-acetyltransferase activity"/>
    <property type="evidence" value="ECO:0007669"/>
    <property type="project" value="InterPro"/>
</dbReference>
<evidence type="ECO:0000259" key="10">
    <source>
        <dbReference type="Pfam" id="PF14416"/>
    </source>
</evidence>
<feature type="domain" description="Trichome birefringence-like C-terminal" evidence="9">
    <location>
        <begin position="136"/>
        <end position="429"/>
    </location>
</feature>
<dbReference type="Proteomes" id="UP000886520">
    <property type="component" value="Chromosome 9"/>
</dbReference>
<name>A0A9D4UX78_ADICA</name>
<dbReference type="PANTHER" id="PTHR32285:SF18">
    <property type="entry name" value="PROTEIN TRICHOME BIREFRINGENCE-LIKE 18"/>
    <property type="match status" value="1"/>
</dbReference>
<dbReference type="GO" id="GO:0016020">
    <property type="term" value="C:membrane"/>
    <property type="evidence" value="ECO:0007669"/>
    <property type="project" value="UniProtKB-SubCell"/>
</dbReference>
<keyword evidence="6 8" id="KW-0472">Membrane</keyword>
<evidence type="ECO:0000256" key="1">
    <source>
        <dbReference type="ARBA" id="ARBA00004167"/>
    </source>
</evidence>
<gene>
    <name evidence="11" type="ORF">GOP47_0009546</name>
</gene>
<evidence type="ECO:0000313" key="11">
    <source>
        <dbReference type="EMBL" id="KAI5075470.1"/>
    </source>
</evidence>
<dbReference type="PANTHER" id="PTHR32285">
    <property type="entry name" value="PROTEIN TRICHOME BIREFRINGENCE-LIKE 9-RELATED"/>
    <property type="match status" value="1"/>
</dbReference>
<dbReference type="Pfam" id="PF13839">
    <property type="entry name" value="PC-Esterase"/>
    <property type="match status" value="1"/>
</dbReference>
<dbReference type="AlphaFoldDB" id="A0A9D4UX78"/>
<keyword evidence="5 8" id="KW-1133">Transmembrane helix</keyword>
<keyword evidence="12" id="KW-1185">Reference proteome</keyword>
<comment type="similarity">
    <text evidence="2">Belongs to the PC-esterase family. TBL subfamily.</text>
</comment>
<keyword evidence="4" id="KW-0735">Signal-anchor</keyword>
<protein>
    <recommendedName>
        <fullName evidence="13">Trichome birefringence-like N-terminal domain-containing protein</fullName>
    </recommendedName>
</protein>
<evidence type="ECO:0000256" key="4">
    <source>
        <dbReference type="ARBA" id="ARBA00022968"/>
    </source>
</evidence>
<dbReference type="InterPro" id="IPR026057">
    <property type="entry name" value="TBL_C"/>
</dbReference>
<dbReference type="EMBL" id="JABFUD020000009">
    <property type="protein sequence ID" value="KAI5075470.1"/>
    <property type="molecule type" value="Genomic_DNA"/>
</dbReference>
<organism evidence="11 12">
    <name type="scientific">Adiantum capillus-veneris</name>
    <name type="common">Maidenhair fern</name>
    <dbReference type="NCBI Taxonomy" id="13818"/>
    <lineage>
        <taxon>Eukaryota</taxon>
        <taxon>Viridiplantae</taxon>
        <taxon>Streptophyta</taxon>
        <taxon>Embryophyta</taxon>
        <taxon>Tracheophyta</taxon>
        <taxon>Polypodiopsida</taxon>
        <taxon>Polypodiidae</taxon>
        <taxon>Polypodiales</taxon>
        <taxon>Pteridineae</taxon>
        <taxon>Pteridaceae</taxon>
        <taxon>Vittarioideae</taxon>
        <taxon>Adiantum</taxon>
    </lineage>
</organism>
<evidence type="ECO:0000313" key="12">
    <source>
        <dbReference type="Proteomes" id="UP000886520"/>
    </source>
</evidence>
<comment type="caution">
    <text evidence="11">The sequence shown here is derived from an EMBL/GenBank/DDBJ whole genome shotgun (WGS) entry which is preliminary data.</text>
</comment>
<feature type="domain" description="Trichome birefringence-like N-terminal" evidence="10">
    <location>
        <begin position="82"/>
        <end position="135"/>
    </location>
</feature>
<dbReference type="Pfam" id="PF14416">
    <property type="entry name" value="PMR5N"/>
    <property type="match status" value="1"/>
</dbReference>
<evidence type="ECO:0000256" key="2">
    <source>
        <dbReference type="ARBA" id="ARBA00007727"/>
    </source>
</evidence>
<evidence type="ECO:0000256" key="7">
    <source>
        <dbReference type="SAM" id="MobiDB-lite"/>
    </source>
</evidence>
<dbReference type="GO" id="GO:0005794">
    <property type="term" value="C:Golgi apparatus"/>
    <property type="evidence" value="ECO:0007669"/>
    <property type="project" value="TreeGrafter"/>
</dbReference>
<dbReference type="InterPro" id="IPR025846">
    <property type="entry name" value="TBL_N"/>
</dbReference>
<evidence type="ECO:0000256" key="6">
    <source>
        <dbReference type="ARBA" id="ARBA00023136"/>
    </source>
</evidence>
<feature type="region of interest" description="Disordered" evidence="7">
    <location>
        <begin position="385"/>
        <end position="404"/>
    </location>
</feature>
<feature type="transmembrane region" description="Helical" evidence="8">
    <location>
        <begin position="30"/>
        <end position="52"/>
    </location>
</feature>